<organism evidence="1">
    <name type="scientific">uncultured Caudovirales phage</name>
    <dbReference type="NCBI Taxonomy" id="2100421"/>
    <lineage>
        <taxon>Viruses</taxon>
        <taxon>Duplodnaviria</taxon>
        <taxon>Heunggongvirae</taxon>
        <taxon>Uroviricota</taxon>
        <taxon>Caudoviricetes</taxon>
        <taxon>Peduoviridae</taxon>
        <taxon>Maltschvirus</taxon>
        <taxon>Maltschvirus maltsch</taxon>
    </lineage>
</organism>
<sequence>MSTNPMISPTAAKDMLNTLGALFNSYYIVIASGSLPANCGASDSGTVLAKPQFGSTAFGSASDGSTTGIMTITANTITSDTNAANTGTAGHFRCSSNNTLSGTIVAQGTCGTSSADMIMNTTSITSGDTVAISSFVINLPDGSGDD</sequence>
<reference evidence="1" key="1">
    <citation type="submission" date="2020-04" db="EMBL/GenBank/DDBJ databases">
        <authorList>
            <person name="Chiriac C."/>
            <person name="Salcher M."/>
            <person name="Ghai R."/>
            <person name="Kavagutti S V."/>
        </authorList>
    </citation>
    <scope>NUCLEOTIDE SEQUENCE</scope>
</reference>
<name>A0A6J5LG05_9CAUD</name>
<gene>
    <name evidence="1" type="ORF">UFOVP134_4</name>
</gene>
<dbReference type="EMBL" id="LR796258">
    <property type="protein sequence ID" value="CAB4132027.1"/>
    <property type="molecule type" value="Genomic_DNA"/>
</dbReference>
<accession>A0A6J5LG05</accession>
<evidence type="ECO:0000313" key="1">
    <source>
        <dbReference type="EMBL" id="CAB4132027.1"/>
    </source>
</evidence>
<protein>
    <submittedName>
        <fullName evidence="1">Uncharacterized protein</fullName>
    </submittedName>
</protein>
<proteinExistence type="predicted"/>